<dbReference type="InterPro" id="IPR016181">
    <property type="entry name" value="Acyl_CoA_acyltransferase"/>
</dbReference>
<name>A0A2V3VUP3_9BACI</name>
<dbReference type="PANTHER" id="PTHR31435">
    <property type="entry name" value="PROTEIN NATD1"/>
    <property type="match status" value="1"/>
</dbReference>
<reference evidence="3 4" key="1">
    <citation type="submission" date="2018-05" db="EMBL/GenBank/DDBJ databases">
        <title>Genomic Encyclopedia of Type Strains, Phase IV (KMG-IV): sequencing the most valuable type-strain genomes for metagenomic binning, comparative biology and taxonomic classification.</title>
        <authorList>
            <person name="Goeker M."/>
        </authorList>
    </citation>
    <scope>NUCLEOTIDE SEQUENCE [LARGE SCALE GENOMIC DNA]</scope>
    <source>
        <strain evidence="3 4">DSM 28556</strain>
    </source>
</reference>
<comment type="caution">
    <text evidence="3">The sequence shown here is derived from an EMBL/GenBank/DDBJ whole genome shotgun (WGS) entry which is preliminary data.</text>
</comment>
<dbReference type="PROSITE" id="PS51729">
    <property type="entry name" value="GNAT_YJDJ"/>
    <property type="match status" value="1"/>
</dbReference>
<protein>
    <submittedName>
        <fullName evidence="3">Uncharacterized protein</fullName>
    </submittedName>
</protein>
<dbReference type="InterPro" id="IPR045057">
    <property type="entry name" value="Gcn5-rel_NAT"/>
</dbReference>
<dbReference type="PROSITE" id="PS51186">
    <property type="entry name" value="GNAT"/>
    <property type="match status" value="1"/>
</dbReference>
<dbReference type="AlphaFoldDB" id="A0A2V3VUP3"/>
<feature type="domain" description="N-acetyltransferase" evidence="1">
    <location>
        <begin position="1"/>
        <end position="92"/>
    </location>
</feature>
<gene>
    <name evidence="3" type="ORF">DFR56_1149</name>
</gene>
<accession>A0A2V3VUP3</accession>
<dbReference type="GO" id="GO:0016747">
    <property type="term" value="F:acyltransferase activity, transferring groups other than amino-acyl groups"/>
    <property type="evidence" value="ECO:0007669"/>
    <property type="project" value="InterPro"/>
</dbReference>
<dbReference type="PANTHER" id="PTHR31435:SF10">
    <property type="entry name" value="BSR4717 PROTEIN"/>
    <property type="match status" value="1"/>
</dbReference>
<dbReference type="Gene3D" id="3.40.630.30">
    <property type="match status" value="1"/>
</dbReference>
<dbReference type="InterPro" id="IPR031165">
    <property type="entry name" value="GNAT_YJDJ"/>
</dbReference>
<evidence type="ECO:0000259" key="2">
    <source>
        <dbReference type="PROSITE" id="PS51729"/>
    </source>
</evidence>
<dbReference type="Proteomes" id="UP000247978">
    <property type="component" value="Unassembled WGS sequence"/>
</dbReference>
<sequence>MATIQKGDNKFYVGENENDPLAEITFKQKDENTIIADHTYVSDELRGQGMAGKLVEALIAYAREENVKIVPQCSYVQSKMEKTTEYHDLIAK</sequence>
<feature type="domain" description="N-acetyltransferase" evidence="2">
    <location>
        <begin position="3"/>
        <end position="91"/>
    </location>
</feature>
<evidence type="ECO:0000259" key="1">
    <source>
        <dbReference type="PROSITE" id="PS51186"/>
    </source>
</evidence>
<proteinExistence type="predicted"/>
<dbReference type="RefSeq" id="WP_110396600.1">
    <property type="nucleotide sequence ID" value="NZ_JADIJL010000001.1"/>
</dbReference>
<dbReference type="OrthoDB" id="9793389at2"/>
<keyword evidence="4" id="KW-1185">Reference proteome</keyword>
<dbReference type="Pfam" id="PF14542">
    <property type="entry name" value="Acetyltransf_CG"/>
    <property type="match status" value="1"/>
</dbReference>
<dbReference type="CDD" id="cd04301">
    <property type="entry name" value="NAT_SF"/>
    <property type="match status" value="1"/>
</dbReference>
<evidence type="ECO:0000313" key="4">
    <source>
        <dbReference type="Proteomes" id="UP000247978"/>
    </source>
</evidence>
<organism evidence="3 4">
    <name type="scientific">Pseudogracilibacillus auburnensis</name>
    <dbReference type="NCBI Taxonomy" id="1494959"/>
    <lineage>
        <taxon>Bacteria</taxon>
        <taxon>Bacillati</taxon>
        <taxon>Bacillota</taxon>
        <taxon>Bacilli</taxon>
        <taxon>Bacillales</taxon>
        <taxon>Bacillaceae</taxon>
        <taxon>Pseudogracilibacillus</taxon>
    </lineage>
</organism>
<dbReference type="InterPro" id="IPR000182">
    <property type="entry name" value="GNAT_dom"/>
</dbReference>
<evidence type="ECO:0000313" key="3">
    <source>
        <dbReference type="EMBL" id="PXW83725.1"/>
    </source>
</evidence>
<dbReference type="SUPFAM" id="SSF55729">
    <property type="entry name" value="Acyl-CoA N-acyltransferases (Nat)"/>
    <property type="match status" value="1"/>
</dbReference>
<dbReference type="EMBL" id="QJJQ01000014">
    <property type="protein sequence ID" value="PXW83725.1"/>
    <property type="molecule type" value="Genomic_DNA"/>
</dbReference>